<accession>A0AAN1XWN9</accession>
<name>A0AAN1XWN9_UNVUL</name>
<evidence type="ECO:0000256" key="1">
    <source>
        <dbReference type="ARBA" id="ARBA00010062"/>
    </source>
</evidence>
<feature type="domain" description="Leucine-binding protein" evidence="3">
    <location>
        <begin position="20"/>
        <end position="369"/>
    </location>
</feature>
<evidence type="ECO:0000256" key="2">
    <source>
        <dbReference type="ARBA" id="ARBA00022729"/>
    </source>
</evidence>
<dbReference type="Proteomes" id="UP001317532">
    <property type="component" value="Chromosome"/>
</dbReference>
<sequence>MLCTTLTAPIAPVSAAGDTIVFGSPVSLTGSLTKEGHLTQEGYEFWKDYVNSHGGIKVGSKSYKVEIKYYDDESKPATAAQLAERLIDQDHVNFILGPYGSGTAFTVAQMVERKKIPMVEGNGAAEKIFSQGFRYTFGVLSPARRYLEGVLEMATKQKPRPQTVAITAASDAFSQEVAQGAADWAAAHGLKVVYNNKYPDTATDVSSIVSALKATNPDIILNAGHLQDALLVQKGLKEQNVSAKIYGYSVGPDTPDFTNTLGKDANGVYGGAQWSEAVKYKGDPGFYRTAREYAEAFDKVYHHRPDYHDAESTATCLAFQYAIEKAGSLEPEKVRNALTKLDQVTFYGILKFDSRGLNVFKPMVVNQIQNQKLVTVWPSGLAAAPPKYPTPPWGER</sequence>
<dbReference type="PANTHER" id="PTHR30483">
    <property type="entry name" value="LEUCINE-SPECIFIC-BINDING PROTEIN"/>
    <property type="match status" value="1"/>
</dbReference>
<dbReference type="EMBL" id="AP025523">
    <property type="protein sequence ID" value="BDE06724.1"/>
    <property type="molecule type" value="Genomic_DNA"/>
</dbReference>
<evidence type="ECO:0000259" key="3">
    <source>
        <dbReference type="Pfam" id="PF13458"/>
    </source>
</evidence>
<dbReference type="InterPro" id="IPR028082">
    <property type="entry name" value="Peripla_BP_I"/>
</dbReference>
<dbReference type="InterPro" id="IPR051010">
    <property type="entry name" value="BCAA_transport"/>
</dbReference>
<dbReference type="SUPFAM" id="SSF53822">
    <property type="entry name" value="Periplasmic binding protein-like I"/>
    <property type="match status" value="1"/>
</dbReference>
<comment type="similarity">
    <text evidence="1">Belongs to the leucine-binding protein family.</text>
</comment>
<protein>
    <submittedName>
        <fullName evidence="4">Branched-chain amino acid ABC transporter substrate-binding protein</fullName>
    </submittedName>
</protein>
<dbReference type="PANTHER" id="PTHR30483:SF37">
    <property type="entry name" value="ABC TRANSPORTER SUBSTRATE-BINDING PROTEIN"/>
    <property type="match status" value="1"/>
</dbReference>
<evidence type="ECO:0000313" key="4">
    <source>
        <dbReference type="EMBL" id="BDE06724.1"/>
    </source>
</evidence>
<dbReference type="KEGG" id="vab:WPS_20000"/>
<evidence type="ECO:0000313" key="5">
    <source>
        <dbReference type="Proteomes" id="UP001317532"/>
    </source>
</evidence>
<gene>
    <name evidence="4" type="ORF">WPS_20000</name>
</gene>
<reference evidence="4 5" key="1">
    <citation type="journal article" date="2022" name="ISME Commun">
        <title>Vulcanimicrobium alpinus gen. nov. sp. nov., the first cultivated representative of the candidate phylum 'Eremiobacterota', is a metabolically versatile aerobic anoxygenic phototroph.</title>
        <authorList>
            <person name="Yabe S."/>
            <person name="Muto K."/>
            <person name="Abe K."/>
            <person name="Yokota A."/>
            <person name="Staudigel H."/>
            <person name="Tebo B.M."/>
        </authorList>
    </citation>
    <scope>NUCLEOTIDE SEQUENCE [LARGE SCALE GENOMIC DNA]</scope>
    <source>
        <strain evidence="4 5">WC8-2</strain>
    </source>
</reference>
<dbReference type="CDD" id="cd06338">
    <property type="entry name" value="PBP1_ABC_ligand_binding-like"/>
    <property type="match status" value="1"/>
</dbReference>
<dbReference type="Pfam" id="PF13458">
    <property type="entry name" value="Peripla_BP_6"/>
    <property type="match status" value="1"/>
</dbReference>
<dbReference type="AlphaFoldDB" id="A0AAN1XWN9"/>
<organism evidence="4 5">
    <name type="scientific">Vulcanimicrobium alpinum</name>
    <dbReference type="NCBI Taxonomy" id="3016050"/>
    <lineage>
        <taxon>Bacteria</taxon>
        <taxon>Bacillati</taxon>
        <taxon>Vulcanimicrobiota</taxon>
        <taxon>Vulcanimicrobiia</taxon>
        <taxon>Vulcanimicrobiales</taxon>
        <taxon>Vulcanimicrobiaceae</taxon>
        <taxon>Vulcanimicrobium</taxon>
    </lineage>
</organism>
<keyword evidence="2" id="KW-0732">Signal</keyword>
<keyword evidence="5" id="KW-1185">Reference proteome</keyword>
<proteinExistence type="inferred from homology"/>
<dbReference type="Gene3D" id="3.40.50.2300">
    <property type="match status" value="2"/>
</dbReference>
<dbReference type="InterPro" id="IPR028081">
    <property type="entry name" value="Leu-bd"/>
</dbReference>